<dbReference type="Proteomes" id="UP000178187">
    <property type="component" value="Unassembled WGS sequence"/>
</dbReference>
<feature type="domain" description="Transposase IS200-like" evidence="1">
    <location>
        <begin position="9"/>
        <end position="123"/>
    </location>
</feature>
<evidence type="ECO:0000313" key="2">
    <source>
        <dbReference type="EMBL" id="OGW99450.1"/>
    </source>
</evidence>
<dbReference type="PANTHER" id="PTHR34322">
    <property type="entry name" value="TRANSPOSASE, Y1_TNP DOMAIN-CONTAINING"/>
    <property type="match status" value="1"/>
</dbReference>
<sequence length="200" mass="23569">MPRHKRIVIPDVPHHVTQRGNNQNTVFDSDADFDRYLKWLSKYAQKYLTDILAYCLMPNHVHFVITPKETDSLARLFNTLHMRYSQYKNYKSKKTGHLWQGRFFSSPLGDEHLYNAIRYVERNPVRANLADYAWNYRWSSAAFHCGKTNHSWITKTDTIFKYSPDEWKEYLSSEDETIVDKIRAITIKGGDSALFRALSP</sequence>
<dbReference type="SUPFAM" id="SSF143422">
    <property type="entry name" value="Transposase IS200-like"/>
    <property type="match status" value="1"/>
</dbReference>
<dbReference type="GO" id="GO:0003677">
    <property type="term" value="F:DNA binding"/>
    <property type="evidence" value="ECO:0007669"/>
    <property type="project" value="InterPro"/>
</dbReference>
<dbReference type="InterPro" id="IPR002686">
    <property type="entry name" value="Transposase_17"/>
</dbReference>
<dbReference type="SMART" id="SM01321">
    <property type="entry name" value="Y1_Tnp"/>
    <property type="match status" value="1"/>
</dbReference>
<proteinExistence type="predicted"/>
<dbReference type="AlphaFoldDB" id="A0A1G1L2S4"/>
<dbReference type="PANTHER" id="PTHR34322:SF2">
    <property type="entry name" value="TRANSPOSASE IS200-LIKE DOMAIN-CONTAINING PROTEIN"/>
    <property type="match status" value="1"/>
</dbReference>
<evidence type="ECO:0000313" key="3">
    <source>
        <dbReference type="Proteomes" id="UP000178187"/>
    </source>
</evidence>
<reference evidence="2 3" key="1">
    <citation type="journal article" date="2016" name="Nat. Commun.">
        <title>Thousands of microbial genomes shed light on interconnected biogeochemical processes in an aquifer system.</title>
        <authorList>
            <person name="Anantharaman K."/>
            <person name="Brown C.T."/>
            <person name="Hug L.A."/>
            <person name="Sharon I."/>
            <person name="Castelle C.J."/>
            <person name="Probst A.J."/>
            <person name="Thomas B.C."/>
            <person name="Singh A."/>
            <person name="Wilkins M.J."/>
            <person name="Karaoz U."/>
            <person name="Brodie E.L."/>
            <person name="Williams K.H."/>
            <person name="Hubbard S.S."/>
            <person name="Banfield J.F."/>
        </authorList>
    </citation>
    <scope>NUCLEOTIDE SEQUENCE [LARGE SCALE GENOMIC DNA]</scope>
</reference>
<accession>A0A1G1L2S4</accession>
<evidence type="ECO:0000259" key="1">
    <source>
        <dbReference type="SMART" id="SM01321"/>
    </source>
</evidence>
<protein>
    <recommendedName>
        <fullName evidence="1">Transposase IS200-like domain-containing protein</fullName>
    </recommendedName>
</protein>
<dbReference type="GO" id="GO:0006313">
    <property type="term" value="P:DNA transposition"/>
    <property type="evidence" value="ECO:0007669"/>
    <property type="project" value="InterPro"/>
</dbReference>
<name>A0A1G1L2S4_9BACT</name>
<dbReference type="Pfam" id="PF01797">
    <property type="entry name" value="Y1_Tnp"/>
    <property type="match status" value="1"/>
</dbReference>
<dbReference type="GO" id="GO:0004803">
    <property type="term" value="F:transposase activity"/>
    <property type="evidence" value="ECO:0007669"/>
    <property type="project" value="InterPro"/>
</dbReference>
<dbReference type="Gene3D" id="3.30.70.1290">
    <property type="entry name" value="Transposase IS200-like"/>
    <property type="match status" value="1"/>
</dbReference>
<gene>
    <name evidence="2" type="ORF">A3G33_00715</name>
</gene>
<comment type="caution">
    <text evidence="2">The sequence shown here is derived from an EMBL/GenBank/DDBJ whole genome shotgun (WGS) entry which is preliminary data.</text>
</comment>
<dbReference type="EMBL" id="MHFR01000006">
    <property type="protein sequence ID" value="OGW99450.1"/>
    <property type="molecule type" value="Genomic_DNA"/>
</dbReference>
<organism evidence="2 3">
    <name type="scientific">Candidatus Danuiimicrobium aquiferis</name>
    <dbReference type="NCBI Taxonomy" id="1801832"/>
    <lineage>
        <taxon>Bacteria</taxon>
        <taxon>Pseudomonadati</taxon>
        <taxon>Candidatus Omnitrophota</taxon>
        <taxon>Candidatus Danuiimicrobium</taxon>
    </lineage>
</organism>
<dbReference type="InterPro" id="IPR036515">
    <property type="entry name" value="Transposase_17_sf"/>
</dbReference>